<dbReference type="Gene3D" id="1.10.260.40">
    <property type="entry name" value="lambda repressor-like DNA-binding domains"/>
    <property type="match status" value="1"/>
</dbReference>
<dbReference type="SMART" id="SM00354">
    <property type="entry name" value="HTH_LACI"/>
    <property type="match status" value="1"/>
</dbReference>
<name>A0A1N7Q834_9RHOB</name>
<dbReference type="Pfam" id="PF13377">
    <property type="entry name" value="Peripla_BP_3"/>
    <property type="match status" value="1"/>
</dbReference>
<keyword evidence="3" id="KW-0804">Transcription</keyword>
<evidence type="ECO:0000256" key="1">
    <source>
        <dbReference type="ARBA" id="ARBA00023015"/>
    </source>
</evidence>
<organism evidence="5 6">
    <name type="scientific">Gemmobacter megaterium</name>
    <dbReference type="NCBI Taxonomy" id="1086013"/>
    <lineage>
        <taxon>Bacteria</taxon>
        <taxon>Pseudomonadati</taxon>
        <taxon>Pseudomonadota</taxon>
        <taxon>Alphaproteobacteria</taxon>
        <taxon>Rhodobacterales</taxon>
        <taxon>Paracoccaceae</taxon>
        <taxon>Gemmobacter</taxon>
    </lineage>
</organism>
<dbReference type="STRING" id="1086013.SAMN05421774_107208"/>
<evidence type="ECO:0000313" key="5">
    <source>
        <dbReference type="EMBL" id="SIT19020.1"/>
    </source>
</evidence>
<dbReference type="InterPro" id="IPR028082">
    <property type="entry name" value="Peripla_BP_I"/>
</dbReference>
<dbReference type="Gene3D" id="3.40.50.2300">
    <property type="match status" value="2"/>
</dbReference>
<dbReference type="EMBL" id="FTOT01000007">
    <property type="protein sequence ID" value="SIT19020.1"/>
    <property type="molecule type" value="Genomic_DNA"/>
</dbReference>
<evidence type="ECO:0000313" key="6">
    <source>
        <dbReference type="Proteomes" id="UP000186141"/>
    </source>
</evidence>
<feature type="domain" description="HTH lacI-type" evidence="4">
    <location>
        <begin position="10"/>
        <end position="64"/>
    </location>
</feature>
<keyword evidence="6" id="KW-1185">Reference proteome</keyword>
<keyword evidence="1" id="KW-0805">Transcription regulation</keyword>
<dbReference type="InterPro" id="IPR010982">
    <property type="entry name" value="Lambda_DNA-bd_dom_sf"/>
</dbReference>
<sequence>MTSHDKTRKVTMKDVARQARVALGTVSRIVNGNATVTPELRKHVETVIDQLGYRPNPTARTLRTNRTNAIGIIVTDLRQPIAARLAAAASEVVRGRGFAPIVGDFLGDTRSEETLLRFMAERGVDGLLLTISSDEDPVLLEMIEGLDIPIVLWERDAAGRFPSVRSDHRLGARLAAASLIGLRRRVLLVAGHEQTWVGREQVAGVQEGLADQAALAVEHTGRFSPDRLAVALVGPDRPDAVIANIHDIPAIMVTIARSGLSCPADISVISIGDDPFLEIASPAISAIRLRPDLVGVMAAQALIARLDHKKARPAPTSELVIYGAAECAGDQMGAACPPAAPRYGPGGCAAHRQRPLPEARRWTQSRLLRAVKAYFRDGLLPETVLCRAGPRETDDRLPAIVAAIKGVDTDIARQAIFDRLEAMRERTPRGRTRWQTSSVKMLLERAERLGLLSIPR</sequence>
<dbReference type="PANTHER" id="PTHR30146:SF138">
    <property type="entry name" value="TRANSCRIPTIONAL REGULATORY PROTEIN"/>
    <property type="match status" value="1"/>
</dbReference>
<protein>
    <submittedName>
        <fullName evidence="5">DNA-binding transcriptional regulator, LacI/PurR family</fullName>
    </submittedName>
</protein>
<proteinExistence type="predicted"/>
<reference evidence="5 6" key="1">
    <citation type="submission" date="2017-01" db="EMBL/GenBank/DDBJ databases">
        <authorList>
            <person name="Mah S.A."/>
            <person name="Swanson W.J."/>
            <person name="Moy G.W."/>
            <person name="Vacquier V.D."/>
        </authorList>
    </citation>
    <scope>NUCLEOTIDE SEQUENCE [LARGE SCALE GENOMIC DNA]</scope>
    <source>
        <strain evidence="5 6">DSM 26375</strain>
    </source>
</reference>
<evidence type="ECO:0000256" key="3">
    <source>
        <dbReference type="ARBA" id="ARBA00023163"/>
    </source>
</evidence>
<dbReference type="GO" id="GO:0000976">
    <property type="term" value="F:transcription cis-regulatory region binding"/>
    <property type="evidence" value="ECO:0007669"/>
    <property type="project" value="TreeGrafter"/>
</dbReference>
<dbReference type="SUPFAM" id="SSF53822">
    <property type="entry name" value="Periplasmic binding protein-like I"/>
    <property type="match status" value="1"/>
</dbReference>
<evidence type="ECO:0000259" key="4">
    <source>
        <dbReference type="PROSITE" id="PS50932"/>
    </source>
</evidence>
<keyword evidence="2 5" id="KW-0238">DNA-binding</keyword>
<dbReference type="PROSITE" id="PS50932">
    <property type="entry name" value="HTH_LACI_2"/>
    <property type="match status" value="1"/>
</dbReference>
<evidence type="ECO:0000256" key="2">
    <source>
        <dbReference type="ARBA" id="ARBA00023125"/>
    </source>
</evidence>
<dbReference type="InterPro" id="IPR000843">
    <property type="entry name" value="HTH_LacI"/>
</dbReference>
<dbReference type="GO" id="GO:0003700">
    <property type="term" value="F:DNA-binding transcription factor activity"/>
    <property type="evidence" value="ECO:0007669"/>
    <property type="project" value="TreeGrafter"/>
</dbReference>
<dbReference type="CDD" id="cd01392">
    <property type="entry name" value="HTH_LacI"/>
    <property type="match status" value="1"/>
</dbReference>
<dbReference type="InterPro" id="IPR046335">
    <property type="entry name" value="LacI/GalR-like_sensor"/>
</dbReference>
<dbReference type="SUPFAM" id="SSF47413">
    <property type="entry name" value="lambda repressor-like DNA-binding domains"/>
    <property type="match status" value="1"/>
</dbReference>
<gene>
    <name evidence="5" type="ORF">SAMN05421774_107208</name>
</gene>
<dbReference type="PANTHER" id="PTHR30146">
    <property type="entry name" value="LACI-RELATED TRANSCRIPTIONAL REPRESSOR"/>
    <property type="match status" value="1"/>
</dbReference>
<dbReference type="Proteomes" id="UP000186141">
    <property type="component" value="Unassembled WGS sequence"/>
</dbReference>
<dbReference type="AlphaFoldDB" id="A0A1N7Q834"/>
<dbReference type="Pfam" id="PF00356">
    <property type="entry name" value="LacI"/>
    <property type="match status" value="1"/>
</dbReference>
<accession>A0A1N7Q834</accession>